<dbReference type="InterPro" id="IPR051782">
    <property type="entry name" value="ABC_Transporter_VariousFunc"/>
</dbReference>
<dbReference type="Pfam" id="PF00005">
    <property type="entry name" value="ABC_tran"/>
    <property type="match status" value="1"/>
</dbReference>
<gene>
    <name evidence="5" type="primary">nosF</name>
    <name evidence="5" type="ORF">GCM10025855_01660</name>
</gene>
<name>A0ABQ6IXL7_9GAMM</name>
<dbReference type="PANTHER" id="PTHR42939:SF1">
    <property type="entry name" value="ABC TRANSPORTER ATP-BINDING PROTEIN ALBC-RELATED"/>
    <property type="match status" value="1"/>
</dbReference>
<dbReference type="InterPro" id="IPR027417">
    <property type="entry name" value="P-loop_NTPase"/>
</dbReference>
<dbReference type="RefSeq" id="WP_220774570.1">
    <property type="nucleotide sequence ID" value="NZ_BPFC01000136.1"/>
</dbReference>
<dbReference type="PROSITE" id="PS00211">
    <property type="entry name" value="ABC_TRANSPORTER_1"/>
    <property type="match status" value="1"/>
</dbReference>
<keyword evidence="2" id="KW-0547">Nucleotide-binding</keyword>
<evidence type="ECO:0000313" key="5">
    <source>
        <dbReference type="EMBL" id="GMA80633.1"/>
    </source>
</evidence>
<dbReference type="InterPro" id="IPR003439">
    <property type="entry name" value="ABC_transporter-like_ATP-bd"/>
</dbReference>
<reference evidence="6" key="1">
    <citation type="journal article" date="2019" name="Int. J. Syst. Evol. Microbiol.">
        <title>The Global Catalogue of Microorganisms (GCM) 10K type strain sequencing project: providing services to taxonomists for standard genome sequencing and annotation.</title>
        <authorList>
            <consortium name="The Broad Institute Genomics Platform"/>
            <consortium name="The Broad Institute Genome Sequencing Center for Infectious Disease"/>
            <person name="Wu L."/>
            <person name="Ma J."/>
        </authorList>
    </citation>
    <scope>NUCLEOTIDE SEQUENCE [LARGE SCALE GENOMIC DNA]</scope>
    <source>
        <strain evidence="6">NBRC 102030</strain>
    </source>
</reference>
<evidence type="ECO:0000256" key="2">
    <source>
        <dbReference type="ARBA" id="ARBA00022741"/>
    </source>
</evidence>
<organism evidence="5 6">
    <name type="scientific">Shewanella glacialipiscicola</name>
    <dbReference type="NCBI Taxonomy" id="614069"/>
    <lineage>
        <taxon>Bacteria</taxon>
        <taxon>Pseudomonadati</taxon>
        <taxon>Pseudomonadota</taxon>
        <taxon>Gammaproteobacteria</taxon>
        <taxon>Alteromonadales</taxon>
        <taxon>Shewanellaceae</taxon>
        <taxon>Shewanella</taxon>
    </lineage>
</organism>
<dbReference type="SUPFAM" id="SSF52540">
    <property type="entry name" value="P-loop containing nucleoside triphosphate hydrolases"/>
    <property type="match status" value="1"/>
</dbReference>
<dbReference type="InterPro" id="IPR003593">
    <property type="entry name" value="AAA+_ATPase"/>
</dbReference>
<dbReference type="InterPro" id="IPR017871">
    <property type="entry name" value="ABC_transporter-like_CS"/>
</dbReference>
<sequence length="350" mass="37825">MNNQAVTHSANKVITHSDIAVKAINVVKSYNQFKALQDVSFDVLKGQVIALIGHNGAGKSTLLKLILGLIAPTSGQIFVQGHNVGAMNAQQRLSLGYLPENVSFYDNMTALELLQYFAKLKGIAPAKANTLLAEFGLEAAKNQRLNTFSKGMRQRLGLAQAILANPQILLLDEPTVGLDPLASAFLYQKIAQLKAQGCAIIISTHELGLVQDQMERALILGQGRMLAAGSLASLRAATELPSHIFLHSLSQAQRQEVLSEPILSACVNTSSQQGLKLTIAPSQKAAVLYHLLQKMKLVDFSVEPPSLQDVFHHYMESIMDSVCDAPAPILSPTAFQATSMTSDLKRESMT</sequence>
<dbReference type="SMART" id="SM00382">
    <property type="entry name" value="AAA"/>
    <property type="match status" value="1"/>
</dbReference>
<comment type="caution">
    <text evidence="5">The sequence shown here is derived from an EMBL/GenBank/DDBJ whole genome shotgun (WGS) entry which is preliminary data.</text>
</comment>
<keyword evidence="6" id="KW-1185">Reference proteome</keyword>
<dbReference type="PANTHER" id="PTHR42939">
    <property type="entry name" value="ABC TRANSPORTER ATP-BINDING PROTEIN ALBC-RELATED"/>
    <property type="match status" value="1"/>
</dbReference>
<dbReference type="EMBL" id="BSUY01000001">
    <property type="protein sequence ID" value="GMA80633.1"/>
    <property type="molecule type" value="Genomic_DNA"/>
</dbReference>
<evidence type="ECO:0000256" key="3">
    <source>
        <dbReference type="ARBA" id="ARBA00022840"/>
    </source>
</evidence>
<evidence type="ECO:0000256" key="1">
    <source>
        <dbReference type="ARBA" id="ARBA00022448"/>
    </source>
</evidence>
<keyword evidence="1" id="KW-0813">Transport</keyword>
<feature type="domain" description="ABC transporter" evidence="4">
    <location>
        <begin position="21"/>
        <end position="247"/>
    </location>
</feature>
<keyword evidence="3" id="KW-0067">ATP-binding</keyword>
<dbReference type="CDD" id="cd03230">
    <property type="entry name" value="ABC_DR_subfamily_A"/>
    <property type="match status" value="1"/>
</dbReference>
<dbReference type="Proteomes" id="UP001157046">
    <property type="component" value="Unassembled WGS sequence"/>
</dbReference>
<evidence type="ECO:0000259" key="4">
    <source>
        <dbReference type="PROSITE" id="PS50893"/>
    </source>
</evidence>
<proteinExistence type="predicted"/>
<protein>
    <submittedName>
        <fullName evidence="5">ABC copper transporter ATPase NosF</fullName>
    </submittedName>
</protein>
<evidence type="ECO:0000313" key="6">
    <source>
        <dbReference type="Proteomes" id="UP001157046"/>
    </source>
</evidence>
<dbReference type="Gene3D" id="3.40.50.300">
    <property type="entry name" value="P-loop containing nucleotide triphosphate hydrolases"/>
    <property type="match status" value="1"/>
</dbReference>
<dbReference type="PROSITE" id="PS50893">
    <property type="entry name" value="ABC_TRANSPORTER_2"/>
    <property type="match status" value="1"/>
</dbReference>
<accession>A0ABQ6IXL7</accession>